<dbReference type="InterPro" id="IPR013766">
    <property type="entry name" value="Thioredoxin_domain"/>
</dbReference>
<dbReference type="InterPro" id="IPR017937">
    <property type="entry name" value="Thioredoxin_CS"/>
</dbReference>
<reference evidence="4" key="2">
    <citation type="submission" date="2013-07" db="EMBL/GenBank/DDBJ databases">
        <authorList>
            <person name="Morais-Silva F.O."/>
            <person name="Rezende A.M."/>
            <person name="Pimentel C."/>
            <person name="Resende D.M."/>
            <person name="Santos C.I."/>
            <person name="Clemente C."/>
            <person name="de Oliveira L.M."/>
            <person name="da Silva S.M."/>
            <person name="Costa D.A."/>
            <person name="Varela-Raposo A."/>
            <person name="Horacio E.C.A."/>
            <person name="Matos M."/>
            <person name="Flores O."/>
            <person name="Ruiz J.C."/>
            <person name="Rodrigues-Pousada C."/>
        </authorList>
    </citation>
    <scope>NUCLEOTIDE SEQUENCE [LARGE SCALE GENOMIC DNA]</scope>
    <source>
        <strain evidence="4">ATCC 19364 / DSM 1382 / NCIMB 9332 / VKM B-1759</strain>
    </source>
</reference>
<dbReference type="STRING" id="1121448.DGI_0762"/>
<dbReference type="PROSITE" id="PS00194">
    <property type="entry name" value="THIOREDOXIN_1"/>
    <property type="match status" value="1"/>
</dbReference>
<dbReference type="eggNOG" id="COG0526">
    <property type="taxonomic scope" value="Bacteria"/>
</dbReference>
<dbReference type="AlphaFoldDB" id="T2G968"/>
<dbReference type="RefSeq" id="WP_021759345.1">
    <property type="nucleotide sequence ID" value="NC_022444.1"/>
</dbReference>
<dbReference type="Proteomes" id="UP000016587">
    <property type="component" value="Chromosome"/>
</dbReference>
<dbReference type="HOGENOM" id="CLU_042529_11_1_7"/>
<reference evidence="3 4" key="1">
    <citation type="journal article" date="2013" name="J. Bacteriol.">
        <title>Roles of HynAB and Ech, the only two hydrogenases found in the model sulfate reducer Desulfovibrio gigas.</title>
        <authorList>
            <person name="Morais-Silva F.O."/>
            <person name="Santos C.I."/>
            <person name="Rodrigues R."/>
            <person name="Pereira I.A."/>
            <person name="Rodrigues-Pousada C."/>
        </authorList>
    </citation>
    <scope>NUCLEOTIDE SEQUENCE [LARGE SCALE GENOMIC DNA]</scope>
    <source>
        <strain evidence="4">ATCC 19364 / DSM 1382 / NCIMB 9332 / VKM B-1759</strain>
    </source>
</reference>
<dbReference type="GO" id="GO:0016853">
    <property type="term" value="F:isomerase activity"/>
    <property type="evidence" value="ECO:0007669"/>
    <property type="project" value="UniProtKB-KW"/>
</dbReference>
<dbReference type="SUPFAM" id="SSF52833">
    <property type="entry name" value="Thioredoxin-like"/>
    <property type="match status" value="1"/>
</dbReference>
<dbReference type="InterPro" id="IPR012336">
    <property type="entry name" value="Thioredoxin-like_fold"/>
</dbReference>
<accession>T2G968</accession>
<evidence type="ECO:0000313" key="4">
    <source>
        <dbReference type="Proteomes" id="UP000016587"/>
    </source>
</evidence>
<dbReference type="InterPro" id="IPR050553">
    <property type="entry name" value="Thioredoxin_ResA/DsbE_sf"/>
</dbReference>
<organism evidence="3 4">
    <name type="scientific">Megalodesulfovibrio gigas (strain ATCC 19364 / DSM 1382 / NCIMB 9332 / VKM B-1759)</name>
    <name type="common">Desulfovibrio gigas</name>
    <dbReference type="NCBI Taxonomy" id="1121448"/>
    <lineage>
        <taxon>Bacteria</taxon>
        <taxon>Pseudomonadati</taxon>
        <taxon>Thermodesulfobacteriota</taxon>
        <taxon>Desulfovibrionia</taxon>
        <taxon>Desulfovibrionales</taxon>
        <taxon>Desulfovibrionaceae</taxon>
        <taxon>Megalodesulfovibrio</taxon>
    </lineage>
</organism>
<feature type="domain" description="Thioredoxin" evidence="2">
    <location>
        <begin position="25"/>
        <end position="168"/>
    </location>
</feature>
<gene>
    <name evidence="3" type="ORF">DGI_0762</name>
</gene>
<dbReference type="PATRIC" id="fig|1121448.10.peg.766"/>
<dbReference type="PANTHER" id="PTHR42852">
    <property type="entry name" value="THIOL:DISULFIDE INTERCHANGE PROTEIN DSBE"/>
    <property type="match status" value="1"/>
</dbReference>
<keyword evidence="4" id="KW-1185">Reference proteome</keyword>
<dbReference type="Pfam" id="PF13905">
    <property type="entry name" value="Thioredoxin_8"/>
    <property type="match status" value="1"/>
</dbReference>
<keyword evidence="1" id="KW-0676">Redox-active center</keyword>
<sequence length="169" mass="18455">MTVIPGVPGRILGGLLRWCLLTILGISALAAPVLAQPAVLDYQGLMDEIRLQGAGRGRPLVVAFWATWCGPCLKEMPGYHALRQTYTEEQLGILLVSLDFDSGAYTRYLQTNPITLPSYLAAPDLMQLMAIKSIPKLLLFDAAGLAILQHEGYLSPEALRDKLEELLPP</sequence>
<evidence type="ECO:0000313" key="3">
    <source>
        <dbReference type="EMBL" id="AGW12661.1"/>
    </source>
</evidence>
<proteinExistence type="predicted"/>
<dbReference type="CDD" id="cd02966">
    <property type="entry name" value="TlpA_like_family"/>
    <property type="match status" value="1"/>
</dbReference>
<evidence type="ECO:0000256" key="1">
    <source>
        <dbReference type="ARBA" id="ARBA00023284"/>
    </source>
</evidence>
<dbReference type="InterPro" id="IPR036249">
    <property type="entry name" value="Thioredoxin-like_sf"/>
</dbReference>
<dbReference type="Gene3D" id="3.40.30.10">
    <property type="entry name" value="Glutaredoxin"/>
    <property type="match status" value="1"/>
</dbReference>
<dbReference type="KEGG" id="dgg:DGI_0762"/>
<name>T2G968_MEGG1</name>
<dbReference type="OrthoDB" id="9813820at2"/>
<protein>
    <submittedName>
        <fullName evidence="3">Putative hiol-disulfide isomerase-like thioredoxin</fullName>
    </submittedName>
</protein>
<dbReference type="PANTHER" id="PTHR42852:SF18">
    <property type="entry name" value="CHROMOSOME UNDETERMINED SCAFFOLD_47, WHOLE GENOME SHOTGUN SEQUENCE"/>
    <property type="match status" value="1"/>
</dbReference>
<evidence type="ECO:0000259" key="2">
    <source>
        <dbReference type="PROSITE" id="PS51352"/>
    </source>
</evidence>
<keyword evidence="3" id="KW-0413">Isomerase</keyword>
<dbReference type="PROSITE" id="PS51352">
    <property type="entry name" value="THIOREDOXIN_2"/>
    <property type="match status" value="1"/>
</dbReference>
<dbReference type="EMBL" id="CP006585">
    <property type="protein sequence ID" value="AGW12661.1"/>
    <property type="molecule type" value="Genomic_DNA"/>
</dbReference>